<dbReference type="Pfam" id="PF08546">
    <property type="entry name" value="ApbA_C"/>
    <property type="match status" value="1"/>
</dbReference>
<keyword evidence="3 4" id="KW-0560">Oxidoreductase</keyword>
<comment type="similarity">
    <text evidence="1 4">Belongs to the ketopantoate reductase family.</text>
</comment>
<evidence type="ECO:0000259" key="5">
    <source>
        <dbReference type="Pfam" id="PF02558"/>
    </source>
</evidence>
<evidence type="ECO:0000256" key="4">
    <source>
        <dbReference type="RuleBase" id="RU362068"/>
    </source>
</evidence>
<evidence type="ECO:0000313" key="7">
    <source>
        <dbReference type="EMBL" id="MBY0096814.1"/>
    </source>
</evidence>
<feature type="domain" description="Ketopantoate reductase C-terminal" evidence="6">
    <location>
        <begin position="179"/>
        <end position="300"/>
    </location>
</feature>
<protein>
    <recommendedName>
        <fullName evidence="4">2-dehydropantoate 2-reductase</fullName>
        <ecNumber evidence="4">1.1.1.169</ecNumber>
    </recommendedName>
    <alternativeName>
        <fullName evidence="4">Ketopantoate reductase</fullName>
    </alternativeName>
</protein>
<comment type="catalytic activity">
    <reaction evidence="4">
        <text>(R)-pantoate + NADP(+) = 2-dehydropantoate + NADPH + H(+)</text>
        <dbReference type="Rhea" id="RHEA:16233"/>
        <dbReference type="ChEBI" id="CHEBI:11561"/>
        <dbReference type="ChEBI" id="CHEBI:15378"/>
        <dbReference type="ChEBI" id="CHEBI:15980"/>
        <dbReference type="ChEBI" id="CHEBI:57783"/>
        <dbReference type="ChEBI" id="CHEBI:58349"/>
        <dbReference type="EC" id="1.1.1.169"/>
    </reaction>
</comment>
<keyword evidence="2 4" id="KW-0521">NADP</keyword>
<evidence type="ECO:0000313" key="8">
    <source>
        <dbReference type="Proteomes" id="UP000769780"/>
    </source>
</evidence>
<dbReference type="PANTHER" id="PTHR21708">
    <property type="entry name" value="PROBABLE 2-DEHYDROPANTOATE 2-REDUCTASE"/>
    <property type="match status" value="1"/>
</dbReference>
<gene>
    <name evidence="7" type="ORF">H0185_08325</name>
</gene>
<evidence type="ECO:0000259" key="6">
    <source>
        <dbReference type="Pfam" id="PF08546"/>
    </source>
</evidence>
<proteinExistence type="inferred from homology"/>
<dbReference type="RefSeq" id="WP_221872967.1">
    <property type="nucleotide sequence ID" value="NZ_JACWFH010000008.1"/>
</dbReference>
<keyword evidence="8" id="KW-1185">Reference proteome</keyword>
<dbReference type="InterPro" id="IPR013332">
    <property type="entry name" value="KPR_N"/>
</dbReference>
<comment type="function">
    <text evidence="4">Catalyzes the NADPH-dependent reduction of ketopantoate into pantoic acid.</text>
</comment>
<dbReference type="NCBIfam" id="TIGR00745">
    <property type="entry name" value="apbA_panE"/>
    <property type="match status" value="1"/>
</dbReference>
<dbReference type="Gene3D" id="1.10.1040.10">
    <property type="entry name" value="N-(1-d-carboxylethyl)-l-norvaline Dehydrogenase, domain 2"/>
    <property type="match status" value="1"/>
</dbReference>
<dbReference type="SUPFAM" id="SSF51735">
    <property type="entry name" value="NAD(P)-binding Rossmann-fold domains"/>
    <property type="match status" value="1"/>
</dbReference>
<name>A0ABS7K3G6_9BACI</name>
<dbReference type="InterPro" id="IPR008927">
    <property type="entry name" value="6-PGluconate_DH-like_C_sf"/>
</dbReference>
<dbReference type="PANTHER" id="PTHR21708:SF26">
    <property type="entry name" value="2-DEHYDROPANTOATE 2-REDUCTASE"/>
    <property type="match status" value="1"/>
</dbReference>
<keyword evidence="4" id="KW-0566">Pantothenate biosynthesis</keyword>
<dbReference type="Proteomes" id="UP000769780">
    <property type="component" value="Unassembled WGS sequence"/>
</dbReference>
<evidence type="ECO:0000256" key="2">
    <source>
        <dbReference type="ARBA" id="ARBA00022857"/>
    </source>
</evidence>
<dbReference type="EMBL" id="JACWFH010000008">
    <property type="protein sequence ID" value="MBY0096814.1"/>
    <property type="molecule type" value="Genomic_DNA"/>
</dbReference>
<organism evidence="7 8">
    <name type="scientific">Mesobacillus maritimus</name>
    <dbReference type="NCBI Taxonomy" id="1643336"/>
    <lineage>
        <taxon>Bacteria</taxon>
        <taxon>Bacillati</taxon>
        <taxon>Bacillota</taxon>
        <taxon>Bacilli</taxon>
        <taxon>Bacillales</taxon>
        <taxon>Bacillaceae</taxon>
        <taxon>Mesobacillus</taxon>
    </lineage>
</organism>
<dbReference type="InterPro" id="IPR013752">
    <property type="entry name" value="KPA_reductase"/>
</dbReference>
<dbReference type="Gene3D" id="3.40.50.720">
    <property type="entry name" value="NAD(P)-binding Rossmann-like Domain"/>
    <property type="match status" value="1"/>
</dbReference>
<feature type="domain" description="Ketopantoate reductase N-terminal" evidence="5">
    <location>
        <begin position="3"/>
        <end position="151"/>
    </location>
</feature>
<sequence length="312" mass="33959">MKIGVVGSGAVGGYFGSFLSKAGHEVTFIARGRNLEAMKRNGGMSVESIEGNFTATGIITDSYDALIDSDLILFCVKATATKEVATQLVPIIKKDAYILTLQNGVDNEEILGEIFGNERILSAATYIQAHMKEPGVVKQIENPTKLVIGALTSEGDLPFVNEVSELMNAAGIISHVSSNILKVKWKKLLWNVTFNPLSALIEGKVGEILDNDGLRITAERVCGEAIAVARKAGIPLEDALARQLIEQSEPARHHETSMLQDKRNGKPMEIESICGYIVRKGKDLGVETPVLETIYLLLKTEEMKRLSRTASY</sequence>
<dbReference type="Pfam" id="PF02558">
    <property type="entry name" value="ApbA"/>
    <property type="match status" value="1"/>
</dbReference>
<dbReference type="InterPro" id="IPR003710">
    <property type="entry name" value="ApbA"/>
</dbReference>
<accession>A0ABS7K3G6</accession>
<reference evidence="7 8" key="1">
    <citation type="submission" date="2020-07" db="EMBL/GenBank/DDBJ databases">
        <title>Fungal Genomes of the International Space Station.</title>
        <authorList>
            <person name="Seuylemezian A."/>
            <person name="Singh N.K."/>
            <person name="Wood J."/>
            <person name="Venkateswaran K."/>
        </authorList>
    </citation>
    <scope>NUCLEOTIDE SEQUENCE [LARGE SCALE GENOMIC DNA]</scope>
    <source>
        <strain evidence="7 8">PL-B2</strain>
    </source>
</reference>
<dbReference type="InterPro" id="IPR036291">
    <property type="entry name" value="NAD(P)-bd_dom_sf"/>
</dbReference>
<evidence type="ECO:0000256" key="3">
    <source>
        <dbReference type="ARBA" id="ARBA00023002"/>
    </source>
</evidence>
<dbReference type="InterPro" id="IPR013328">
    <property type="entry name" value="6PGD_dom2"/>
</dbReference>
<dbReference type="InterPro" id="IPR051402">
    <property type="entry name" value="KPR-Related"/>
</dbReference>
<evidence type="ECO:0000256" key="1">
    <source>
        <dbReference type="ARBA" id="ARBA00007870"/>
    </source>
</evidence>
<comment type="caution">
    <text evidence="7">The sequence shown here is derived from an EMBL/GenBank/DDBJ whole genome shotgun (WGS) entry which is preliminary data.</text>
</comment>
<dbReference type="EC" id="1.1.1.169" evidence="4"/>
<dbReference type="SUPFAM" id="SSF48179">
    <property type="entry name" value="6-phosphogluconate dehydrogenase C-terminal domain-like"/>
    <property type="match status" value="1"/>
</dbReference>
<comment type="pathway">
    <text evidence="4">Cofactor biosynthesis; (R)-pantothenate biosynthesis; (R)-pantoate from 3-methyl-2-oxobutanoate: step 2/2.</text>
</comment>